<sequence>MAMGKMREPEIVTKLNPGGEVVCVKVEPERKAVSLSPGDELVRLRTETWFKPKRGSVIPAKLKSVKRLMFDRIVQSIAHVLCARPLPSSSATPRPSKLDSCFKMGQSIHPQHPS</sequence>
<proteinExistence type="predicted"/>
<dbReference type="OrthoDB" id="1748160at2759"/>
<accession>A0A6A1UPZ7</accession>
<comment type="caution">
    <text evidence="2">The sequence shown here is derived from an EMBL/GenBank/DDBJ whole genome shotgun (WGS) entry which is preliminary data.</text>
</comment>
<evidence type="ECO:0000256" key="1">
    <source>
        <dbReference type="SAM" id="MobiDB-lite"/>
    </source>
</evidence>
<evidence type="ECO:0000313" key="3">
    <source>
        <dbReference type="Proteomes" id="UP000516437"/>
    </source>
</evidence>
<gene>
    <name evidence="2" type="ORF">CJ030_MR8G020196</name>
</gene>
<dbReference type="Proteomes" id="UP000516437">
    <property type="component" value="Chromosome 8"/>
</dbReference>
<dbReference type="EMBL" id="RXIC02000026">
    <property type="protein sequence ID" value="KAB1202399.1"/>
    <property type="molecule type" value="Genomic_DNA"/>
</dbReference>
<evidence type="ECO:0000313" key="2">
    <source>
        <dbReference type="EMBL" id="KAB1202399.1"/>
    </source>
</evidence>
<keyword evidence="3" id="KW-1185">Reference proteome</keyword>
<organism evidence="2 3">
    <name type="scientific">Morella rubra</name>
    <name type="common">Chinese bayberry</name>
    <dbReference type="NCBI Taxonomy" id="262757"/>
    <lineage>
        <taxon>Eukaryota</taxon>
        <taxon>Viridiplantae</taxon>
        <taxon>Streptophyta</taxon>
        <taxon>Embryophyta</taxon>
        <taxon>Tracheophyta</taxon>
        <taxon>Spermatophyta</taxon>
        <taxon>Magnoliopsida</taxon>
        <taxon>eudicotyledons</taxon>
        <taxon>Gunneridae</taxon>
        <taxon>Pentapetalae</taxon>
        <taxon>rosids</taxon>
        <taxon>fabids</taxon>
        <taxon>Fagales</taxon>
        <taxon>Myricaceae</taxon>
        <taxon>Morella</taxon>
    </lineage>
</organism>
<dbReference type="AlphaFoldDB" id="A0A6A1UPZ7"/>
<name>A0A6A1UPZ7_9ROSI</name>
<feature type="region of interest" description="Disordered" evidence="1">
    <location>
        <begin position="85"/>
        <end position="114"/>
    </location>
</feature>
<reference evidence="2 3" key="1">
    <citation type="journal article" date="2019" name="Plant Biotechnol. J.">
        <title>The red bayberry genome and genetic basis of sex determination.</title>
        <authorList>
            <person name="Jia H.M."/>
            <person name="Jia H.J."/>
            <person name="Cai Q.L."/>
            <person name="Wang Y."/>
            <person name="Zhao H.B."/>
            <person name="Yang W.F."/>
            <person name="Wang G.Y."/>
            <person name="Li Y.H."/>
            <person name="Zhan D.L."/>
            <person name="Shen Y.T."/>
            <person name="Niu Q.F."/>
            <person name="Chang L."/>
            <person name="Qiu J."/>
            <person name="Zhao L."/>
            <person name="Xie H.B."/>
            <person name="Fu W.Y."/>
            <person name="Jin J."/>
            <person name="Li X.W."/>
            <person name="Jiao Y."/>
            <person name="Zhou C.C."/>
            <person name="Tu T."/>
            <person name="Chai C.Y."/>
            <person name="Gao J.L."/>
            <person name="Fan L.J."/>
            <person name="van de Weg E."/>
            <person name="Wang J.Y."/>
            <person name="Gao Z.S."/>
        </authorList>
    </citation>
    <scope>NUCLEOTIDE SEQUENCE [LARGE SCALE GENOMIC DNA]</scope>
    <source>
        <tissue evidence="2">Leaves</tissue>
    </source>
</reference>
<protein>
    <submittedName>
        <fullName evidence="2">Uncharacterized protein</fullName>
    </submittedName>
</protein>